<dbReference type="PANTHER" id="PTHR13369">
    <property type="match status" value="1"/>
</dbReference>
<dbReference type="RefSeq" id="WP_164650652.1">
    <property type="nucleotide sequence ID" value="NZ_CP047476.1"/>
</dbReference>
<feature type="domain" description="Methyltransferase" evidence="1">
    <location>
        <begin position="105"/>
        <end position="228"/>
    </location>
</feature>
<dbReference type="SUPFAM" id="SSF53335">
    <property type="entry name" value="S-adenosyl-L-methionine-dependent methyltransferases"/>
    <property type="match status" value="1"/>
</dbReference>
<proteinExistence type="predicted"/>
<dbReference type="PANTHER" id="PTHR13369:SF0">
    <property type="entry name" value="GLUTATHIONE S-TRANSFERASE C-TERMINAL DOMAIN-CONTAINING PROTEIN"/>
    <property type="match status" value="1"/>
</dbReference>
<protein>
    <submittedName>
        <fullName evidence="2">Methyltransferase</fullName>
    </submittedName>
</protein>
<keyword evidence="2" id="KW-0808">Transferase</keyword>
<name>A0A7Z2T7M8_9VIBR</name>
<dbReference type="KEGG" id="vas:GT360_19745"/>
<sequence length="406" mass="45814">MQQQFTHIDRWLVKHQKYWRIEPFLFVCNQHDALPNLPSQILEWLDSLQPSDITDFKQNPESLQNTLFELVPSLFDASIIEPEYQYAAVPPSLDSHLYAGIPGRKLTQINAMSAVCLDGEHGLPWLEWCSGKGYLGRILATVSNRAVTSLEYQEQLCVDGQSLADKLNLPMNFVHGDALSAQAQSLCYSEQHAVALHACGDLHVTLIKNAALAGTKALTIAPCCYHLIGDDHYQPLSTAAKASELKLSKSDLRIPLQETVTGGERVHRHRQLEMTYRLAFQHLIGQELGLTDYLPIPSIKKSLLAEGFEAFCFWAAEKKALSLPAVDFGYYQSMGEMSFWRMEALSLLPQIFRRPLERWLVLDRALYLTEKGYEVTVGTFCERQATPRNLIIRADLRKQTGVPLKG</sequence>
<dbReference type="InterPro" id="IPR029063">
    <property type="entry name" value="SAM-dependent_MTases_sf"/>
</dbReference>
<dbReference type="EMBL" id="CP047476">
    <property type="protein sequence ID" value="QIA65755.1"/>
    <property type="molecule type" value="Genomic_DNA"/>
</dbReference>
<gene>
    <name evidence="2" type="ORF">GT360_19745</name>
</gene>
<organism evidence="2 3">
    <name type="scientific">Vibrio astriarenae</name>
    <dbReference type="NCBI Taxonomy" id="1481923"/>
    <lineage>
        <taxon>Bacteria</taxon>
        <taxon>Pseudomonadati</taxon>
        <taxon>Pseudomonadota</taxon>
        <taxon>Gammaproteobacteria</taxon>
        <taxon>Vibrionales</taxon>
        <taxon>Vibrionaceae</taxon>
        <taxon>Vibrio</taxon>
    </lineage>
</organism>
<dbReference type="GO" id="GO:0032259">
    <property type="term" value="P:methylation"/>
    <property type="evidence" value="ECO:0007669"/>
    <property type="project" value="UniProtKB-KW"/>
</dbReference>
<keyword evidence="3" id="KW-1185">Reference proteome</keyword>
<evidence type="ECO:0000259" key="1">
    <source>
        <dbReference type="Pfam" id="PF13679"/>
    </source>
</evidence>
<dbReference type="AlphaFoldDB" id="A0A7Z2T7M8"/>
<dbReference type="InterPro" id="IPR025714">
    <property type="entry name" value="Methyltranfer_dom"/>
</dbReference>
<accession>A0A7Z2T7M8</accession>
<dbReference type="Pfam" id="PF13679">
    <property type="entry name" value="Methyltransf_32"/>
    <property type="match status" value="1"/>
</dbReference>
<keyword evidence="2" id="KW-0489">Methyltransferase</keyword>
<evidence type="ECO:0000313" key="2">
    <source>
        <dbReference type="EMBL" id="QIA65755.1"/>
    </source>
</evidence>
<dbReference type="Proteomes" id="UP000464262">
    <property type="component" value="Chromosome 2"/>
</dbReference>
<reference evidence="2 3" key="1">
    <citation type="submission" date="2020-01" db="EMBL/GenBank/DDBJ databases">
        <title>Whole genome and functional gene identification of agarase of Vibrio HN897.</title>
        <authorList>
            <person name="Liu Y."/>
            <person name="Zhao Z."/>
        </authorList>
    </citation>
    <scope>NUCLEOTIDE SEQUENCE [LARGE SCALE GENOMIC DNA]</scope>
    <source>
        <strain evidence="2 3">HN897</strain>
    </source>
</reference>
<evidence type="ECO:0000313" key="3">
    <source>
        <dbReference type="Proteomes" id="UP000464262"/>
    </source>
</evidence>
<dbReference type="GO" id="GO:0008168">
    <property type="term" value="F:methyltransferase activity"/>
    <property type="evidence" value="ECO:0007669"/>
    <property type="project" value="UniProtKB-KW"/>
</dbReference>